<dbReference type="PANTHER" id="PTHR45846">
    <property type="entry name" value="TRNA-DIHYDROURIDINE(47) SYNTHASE [NAD(P)(+)]-LIKE"/>
    <property type="match status" value="1"/>
</dbReference>
<name>A0ABV7KU65_9PROT</name>
<comment type="caution">
    <text evidence="14">The sequence shown here is derived from an EMBL/GenBank/DDBJ whole genome shotgun (WGS) entry which is preliminary data.</text>
</comment>
<evidence type="ECO:0000256" key="3">
    <source>
        <dbReference type="ARBA" id="ARBA00022555"/>
    </source>
</evidence>
<keyword evidence="8" id="KW-0694">RNA-binding</keyword>
<keyword evidence="5 12" id="KW-0288">FMN</keyword>
<dbReference type="InterPro" id="IPR004652">
    <property type="entry name" value="DusB-like"/>
</dbReference>
<evidence type="ECO:0000313" key="14">
    <source>
        <dbReference type="EMBL" id="MFC3225921.1"/>
    </source>
</evidence>
<comment type="similarity">
    <text evidence="12">Belongs to the dus family.</text>
</comment>
<keyword evidence="3" id="KW-0820">tRNA-binding</keyword>
<comment type="catalytic activity">
    <reaction evidence="11">
        <text>a 5,6-dihydrouridine in tRNA + NAD(+) = a uridine in tRNA + NADH + H(+)</text>
        <dbReference type="Rhea" id="RHEA:54452"/>
        <dbReference type="Rhea" id="RHEA-COMP:13339"/>
        <dbReference type="Rhea" id="RHEA-COMP:13887"/>
        <dbReference type="ChEBI" id="CHEBI:15378"/>
        <dbReference type="ChEBI" id="CHEBI:57540"/>
        <dbReference type="ChEBI" id="CHEBI:57945"/>
        <dbReference type="ChEBI" id="CHEBI:65315"/>
        <dbReference type="ChEBI" id="CHEBI:74443"/>
    </reaction>
</comment>
<protein>
    <recommendedName>
        <fullName evidence="12">tRNA-dihydrouridine synthase</fullName>
        <ecNumber evidence="12">1.3.1.-</ecNumber>
    </recommendedName>
</protein>
<dbReference type="GO" id="GO:0016491">
    <property type="term" value="F:oxidoreductase activity"/>
    <property type="evidence" value="ECO:0007669"/>
    <property type="project" value="UniProtKB-KW"/>
</dbReference>
<dbReference type="InterPro" id="IPR013785">
    <property type="entry name" value="Aldolase_TIM"/>
</dbReference>
<dbReference type="InterPro" id="IPR035587">
    <property type="entry name" value="DUS-like_FMN-bd"/>
</dbReference>
<proteinExistence type="inferred from homology"/>
<dbReference type="EMBL" id="JBHRTR010000005">
    <property type="protein sequence ID" value="MFC3225921.1"/>
    <property type="molecule type" value="Genomic_DNA"/>
</dbReference>
<keyword evidence="9 12" id="KW-0560">Oxidoreductase</keyword>
<dbReference type="Gene3D" id="1.10.1200.80">
    <property type="entry name" value="Putative flavin oxidoreducatase, domain 2"/>
    <property type="match status" value="1"/>
</dbReference>
<dbReference type="InterPro" id="IPR024036">
    <property type="entry name" value="tRNA-dHydroUridine_Synthase_C"/>
</dbReference>
<dbReference type="NCBIfam" id="TIGR00737">
    <property type="entry name" value="nifR3_yhdG"/>
    <property type="match status" value="1"/>
</dbReference>
<evidence type="ECO:0000256" key="12">
    <source>
        <dbReference type="PIRNR" id="PIRNR006621"/>
    </source>
</evidence>
<evidence type="ECO:0000256" key="6">
    <source>
        <dbReference type="ARBA" id="ARBA00022694"/>
    </source>
</evidence>
<sequence>MTIEIGPFALAAPVLLAPMSGISDPPFRRLVGRFGAGLVYSEMVASQGMVRRSRESLEKACQVPSDRRQGMPWAVQLAGNEPAVMADAARAVADCGADIIDINMGCPVKKVTRGLAGSALMRDLPLAGAILQAVAGAVTVPVTLKMRLGWDDGMRNAPDLARIAEDCGIALLTVHGRTRCQLFGGRADWAAVAAVKAAVSLPVVVNGDIASPAQAQAALAASGADGVMVGRAACGRPWLLRDIADRLAGRVARAAPDGAMREALILEHYDDMLAYYGTSRGVRIARKHLGWWLQDLPEGAALHRELNRMDDPRQVVAALRRHLAPLHEAVAA</sequence>
<dbReference type="InterPro" id="IPR001269">
    <property type="entry name" value="DUS_fam"/>
</dbReference>
<evidence type="ECO:0000256" key="7">
    <source>
        <dbReference type="ARBA" id="ARBA00022857"/>
    </source>
</evidence>
<comment type="function">
    <text evidence="2 12">Catalyzes the synthesis of 5,6-dihydrouridine (D), a modified base found in the D-loop of most tRNAs, via the reduction of the C5-C6 double bond in target uridines.</text>
</comment>
<evidence type="ECO:0000256" key="5">
    <source>
        <dbReference type="ARBA" id="ARBA00022643"/>
    </source>
</evidence>
<evidence type="ECO:0000256" key="10">
    <source>
        <dbReference type="ARBA" id="ARBA00048205"/>
    </source>
</evidence>
<evidence type="ECO:0000256" key="4">
    <source>
        <dbReference type="ARBA" id="ARBA00022630"/>
    </source>
</evidence>
<dbReference type="InterPro" id="IPR018517">
    <property type="entry name" value="tRNA_hU_synthase_CS"/>
</dbReference>
<organism evidence="14 15">
    <name type="scientific">Marinibaculum pumilum</name>
    <dbReference type="NCBI Taxonomy" id="1766165"/>
    <lineage>
        <taxon>Bacteria</taxon>
        <taxon>Pseudomonadati</taxon>
        <taxon>Pseudomonadota</taxon>
        <taxon>Alphaproteobacteria</taxon>
        <taxon>Rhodospirillales</taxon>
        <taxon>Rhodospirillaceae</taxon>
        <taxon>Marinibaculum</taxon>
    </lineage>
</organism>
<evidence type="ECO:0000259" key="13">
    <source>
        <dbReference type="Pfam" id="PF01207"/>
    </source>
</evidence>
<dbReference type="EC" id="1.3.1.-" evidence="12"/>
<keyword evidence="6 12" id="KW-0819">tRNA processing</keyword>
<dbReference type="CDD" id="cd02801">
    <property type="entry name" value="DUS_like_FMN"/>
    <property type="match status" value="1"/>
</dbReference>
<dbReference type="Pfam" id="PF01207">
    <property type="entry name" value="Dus"/>
    <property type="match status" value="1"/>
</dbReference>
<evidence type="ECO:0000256" key="8">
    <source>
        <dbReference type="ARBA" id="ARBA00022884"/>
    </source>
</evidence>
<gene>
    <name evidence="14" type="primary">dusB</name>
    <name evidence="14" type="ORF">ACFOGJ_01675</name>
</gene>
<dbReference type="PANTHER" id="PTHR45846:SF1">
    <property type="entry name" value="TRNA-DIHYDROURIDINE(47) SYNTHASE [NAD(P)(+)]-LIKE"/>
    <property type="match status" value="1"/>
</dbReference>
<feature type="domain" description="DUS-like FMN-binding" evidence="13">
    <location>
        <begin position="15"/>
        <end position="320"/>
    </location>
</feature>
<evidence type="ECO:0000256" key="1">
    <source>
        <dbReference type="ARBA" id="ARBA00001917"/>
    </source>
</evidence>
<accession>A0ABV7KU65</accession>
<reference evidence="15" key="1">
    <citation type="journal article" date="2019" name="Int. J. Syst. Evol. Microbiol.">
        <title>The Global Catalogue of Microorganisms (GCM) 10K type strain sequencing project: providing services to taxonomists for standard genome sequencing and annotation.</title>
        <authorList>
            <consortium name="The Broad Institute Genomics Platform"/>
            <consortium name="The Broad Institute Genome Sequencing Center for Infectious Disease"/>
            <person name="Wu L."/>
            <person name="Ma J."/>
        </authorList>
    </citation>
    <scope>NUCLEOTIDE SEQUENCE [LARGE SCALE GENOMIC DNA]</scope>
    <source>
        <strain evidence="15">KCTC 42964</strain>
    </source>
</reference>
<dbReference type="SUPFAM" id="SSF51395">
    <property type="entry name" value="FMN-linked oxidoreductases"/>
    <property type="match status" value="1"/>
</dbReference>
<dbReference type="PROSITE" id="PS01136">
    <property type="entry name" value="UPF0034"/>
    <property type="match status" value="1"/>
</dbReference>
<comment type="cofactor">
    <cofactor evidence="1 12">
        <name>FMN</name>
        <dbReference type="ChEBI" id="CHEBI:58210"/>
    </cofactor>
</comment>
<keyword evidence="15" id="KW-1185">Reference proteome</keyword>
<dbReference type="Gene3D" id="3.20.20.70">
    <property type="entry name" value="Aldolase class I"/>
    <property type="match status" value="1"/>
</dbReference>
<keyword evidence="4 12" id="KW-0285">Flavoprotein</keyword>
<evidence type="ECO:0000256" key="2">
    <source>
        <dbReference type="ARBA" id="ARBA00002790"/>
    </source>
</evidence>
<evidence type="ECO:0000256" key="11">
    <source>
        <dbReference type="ARBA" id="ARBA00048802"/>
    </source>
</evidence>
<dbReference type="Proteomes" id="UP001595528">
    <property type="component" value="Unassembled WGS sequence"/>
</dbReference>
<dbReference type="RefSeq" id="WP_379897661.1">
    <property type="nucleotide sequence ID" value="NZ_JBHRTR010000005.1"/>
</dbReference>
<comment type="catalytic activity">
    <reaction evidence="10">
        <text>a 5,6-dihydrouridine in tRNA + NADP(+) = a uridine in tRNA + NADPH + H(+)</text>
        <dbReference type="Rhea" id="RHEA:23624"/>
        <dbReference type="Rhea" id="RHEA-COMP:13339"/>
        <dbReference type="Rhea" id="RHEA-COMP:13887"/>
        <dbReference type="ChEBI" id="CHEBI:15378"/>
        <dbReference type="ChEBI" id="CHEBI:57783"/>
        <dbReference type="ChEBI" id="CHEBI:58349"/>
        <dbReference type="ChEBI" id="CHEBI:65315"/>
        <dbReference type="ChEBI" id="CHEBI:74443"/>
    </reaction>
</comment>
<keyword evidence="7" id="KW-0521">NADP</keyword>
<evidence type="ECO:0000313" key="15">
    <source>
        <dbReference type="Proteomes" id="UP001595528"/>
    </source>
</evidence>
<dbReference type="PIRSF" id="PIRSF006621">
    <property type="entry name" value="Dus"/>
    <property type="match status" value="1"/>
</dbReference>
<evidence type="ECO:0000256" key="9">
    <source>
        <dbReference type="ARBA" id="ARBA00023002"/>
    </source>
</evidence>